<reference evidence="3 4" key="1">
    <citation type="submission" date="2019-08" db="EMBL/GenBank/DDBJ databases">
        <title>Draft genome sequence of Lysobacter sp. UKS-15.</title>
        <authorList>
            <person name="Im W.-T."/>
        </authorList>
    </citation>
    <scope>NUCLEOTIDE SEQUENCE [LARGE SCALE GENOMIC DNA]</scope>
    <source>
        <strain evidence="3 4">UKS-15</strain>
    </source>
</reference>
<keyword evidence="4" id="KW-1185">Reference proteome</keyword>
<dbReference type="Gene3D" id="2.180.10.10">
    <property type="entry name" value="RHS repeat-associated core"/>
    <property type="match status" value="1"/>
</dbReference>
<evidence type="ECO:0000259" key="2">
    <source>
        <dbReference type="Pfam" id="PF25023"/>
    </source>
</evidence>
<dbReference type="PANTHER" id="PTHR32305:SF15">
    <property type="entry name" value="PROTEIN RHSA-RELATED"/>
    <property type="match status" value="1"/>
</dbReference>
<dbReference type="RefSeq" id="WP_149353903.1">
    <property type="nucleotide sequence ID" value="NZ_VTRV01000252.1"/>
</dbReference>
<organism evidence="3 4">
    <name type="scientific">Cognatilysobacter lacus</name>
    <dbReference type="NCBI Taxonomy" id="1643323"/>
    <lineage>
        <taxon>Bacteria</taxon>
        <taxon>Pseudomonadati</taxon>
        <taxon>Pseudomonadota</taxon>
        <taxon>Gammaproteobacteria</taxon>
        <taxon>Lysobacterales</taxon>
        <taxon>Lysobacteraceae</taxon>
        <taxon>Cognatilysobacter</taxon>
    </lineage>
</organism>
<dbReference type="Proteomes" id="UP000323164">
    <property type="component" value="Unassembled WGS sequence"/>
</dbReference>
<evidence type="ECO:0000256" key="1">
    <source>
        <dbReference type="ARBA" id="ARBA00022737"/>
    </source>
</evidence>
<feature type="non-terminal residue" evidence="3">
    <location>
        <position position="1"/>
    </location>
</feature>
<evidence type="ECO:0000313" key="4">
    <source>
        <dbReference type="Proteomes" id="UP000323164"/>
    </source>
</evidence>
<dbReference type="OrthoDB" id="9816400at2"/>
<gene>
    <name evidence="3" type="ORF">FW784_13815</name>
</gene>
<protein>
    <submittedName>
        <fullName evidence="3">DUF2778 domain-containing protein</fullName>
    </submittedName>
</protein>
<dbReference type="PANTHER" id="PTHR32305">
    <property type="match status" value="1"/>
</dbReference>
<dbReference type="EMBL" id="VTRV01000252">
    <property type="protein sequence ID" value="TZF80801.1"/>
    <property type="molecule type" value="Genomic_DNA"/>
</dbReference>
<name>A0A5D8YE70_9GAMM</name>
<keyword evidence="1" id="KW-0677">Repeat</keyword>
<dbReference type="InterPro" id="IPR056823">
    <property type="entry name" value="TEN-like_YD-shell"/>
</dbReference>
<dbReference type="InterPro" id="IPR022385">
    <property type="entry name" value="Rhs_assc_core"/>
</dbReference>
<dbReference type="NCBIfam" id="TIGR03696">
    <property type="entry name" value="Rhs_assc_core"/>
    <property type="match status" value="1"/>
</dbReference>
<dbReference type="Pfam" id="PF25023">
    <property type="entry name" value="TEN_YD-shell"/>
    <property type="match status" value="1"/>
</dbReference>
<accession>A0A5D8YE70</accession>
<evidence type="ECO:0000313" key="3">
    <source>
        <dbReference type="EMBL" id="TZF80801.1"/>
    </source>
</evidence>
<sequence>LHYLLGWDEVGNLTSLGDTASNPNISVPLRGYGYDGLNRLTAANDPNNTLLQGYAYDATGNRLSDTKVTSATGTTAYTYPATSHRLTQVGTVARTYDAMGDMLTGTVNGVAKTYTYDVTGRMNVAKNGSTVAMNYAYNGKGEQVRRYPAATSTAQTYEVYDEAGHWIGEYDVNGARKQEFIWLGDLPVGVYALSPGSTTAYQVYQVEPDHLGTPRAVVDATRQKAVWSWPLQNEAFGKSNPIQDPDADGKAFVLDMRFPGQRFDSGSGLNYNYFRDFDASAGRYAQSDPIGLRGGVSTFSLVKGSPLVYTDPFGLFVRVTYWISAGVISAYDTADPMNEYSTYAKTGGTFSTDGVFNSNGQAIPVGTYDILGTRRPGWYRLDPKDGTRFDDVDNATGRGAFRLHPGTHSLGCITVDKNSDSMRLYESIQTLIDNTRTVTITDAARRSLISGPYPIRYGSPAGTPVTYYGQLVVMP</sequence>
<proteinExistence type="predicted"/>
<comment type="caution">
    <text evidence="3">The sequence shown here is derived from an EMBL/GenBank/DDBJ whole genome shotgun (WGS) entry which is preliminary data.</text>
</comment>
<dbReference type="AlphaFoldDB" id="A0A5D8YE70"/>
<feature type="domain" description="Teneurin-like YD-shell" evidence="2">
    <location>
        <begin position="31"/>
        <end position="222"/>
    </location>
</feature>
<dbReference type="InterPro" id="IPR050708">
    <property type="entry name" value="T6SS_VgrG/RHS"/>
</dbReference>